<dbReference type="EMBL" id="LZPO01017854">
    <property type="protein sequence ID" value="OBS79829.1"/>
    <property type="molecule type" value="Genomic_DNA"/>
</dbReference>
<name>A0A1A6HNK9_NEOLE</name>
<organism evidence="2 3">
    <name type="scientific">Neotoma lepida</name>
    <name type="common">Desert woodrat</name>
    <dbReference type="NCBI Taxonomy" id="56216"/>
    <lineage>
        <taxon>Eukaryota</taxon>
        <taxon>Metazoa</taxon>
        <taxon>Chordata</taxon>
        <taxon>Craniata</taxon>
        <taxon>Vertebrata</taxon>
        <taxon>Euteleostomi</taxon>
        <taxon>Mammalia</taxon>
        <taxon>Eutheria</taxon>
        <taxon>Euarchontoglires</taxon>
        <taxon>Glires</taxon>
        <taxon>Rodentia</taxon>
        <taxon>Myomorpha</taxon>
        <taxon>Muroidea</taxon>
        <taxon>Cricetidae</taxon>
        <taxon>Neotominae</taxon>
        <taxon>Neotoma</taxon>
    </lineage>
</organism>
<reference evidence="2 3" key="1">
    <citation type="submission" date="2016-06" db="EMBL/GenBank/DDBJ databases">
        <title>The Draft Genome Sequence and Annotation of the Desert Woodrat Neotoma lepida.</title>
        <authorList>
            <person name="Campbell M."/>
            <person name="Oakeson K.F."/>
            <person name="Yandell M."/>
            <person name="Halpert J.R."/>
            <person name="Dearing D."/>
        </authorList>
    </citation>
    <scope>NUCLEOTIDE SEQUENCE [LARGE SCALE GENOMIC DNA]</scope>
    <source>
        <strain evidence="2">417</strain>
        <tissue evidence="2">Liver</tissue>
    </source>
</reference>
<dbReference type="Proteomes" id="UP000092124">
    <property type="component" value="Unassembled WGS sequence"/>
</dbReference>
<feature type="compositionally biased region" description="Low complexity" evidence="1">
    <location>
        <begin position="60"/>
        <end position="72"/>
    </location>
</feature>
<feature type="compositionally biased region" description="Basic and acidic residues" evidence="1">
    <location>
        <begin position="35"/>
        <end position="52"/>
    </location>
</feature>
<accession>A0A1A6HNK9</accession>
<feature type="region of interest" description="Disordered" evidence="1">
    <location>
        <begin position="23"/>
        <end position="72"/>
    </location>
</feature>
<evidence type="ECO:0000313" key="3">
    <source>
        <dbReference type="Proteomes" id="UP000092124"/>
    </source>
</evidence>
<keyword evidence="3" id="KW-1185">Reference proteome</keyword>
<evidence type="ECO:0000313" key="2">
    <source>
        <dbReference type="EMBL" id="OBS79829.1"/>
    </source>
</evidence>
<protein>
    <submittedName>
        <fullName evidence="2">Uncharacterized protein</fullName>
    </submittedName>
</protein>
<sequence length="72" mass="7230">MAAPSDYPCSSLDSSWGRVTASLIGPGAVGSETEQADRCGDQGQTEWREQDGRGCGSLGSDGSPGSPALAVV</sequence>
<comment type="caution">
    <text evidence="2">The sequence shown here is derived from an EMBL/GenBank/DDBJ whole genome shotgun (WGS) entry which is preliminary data.</text>
</comment>
<evidence type="ECO:0000256" key="1">
    <source>
        <dbReference type="SAM" id="MobiDB-lite"/>
    </source>
</evidence>
<dbReference type="AlphaFoldDB" id="A0A1A6HNK9"/>
<feature type="non-terminal residue" evidence="2">
    <location>
        <position position="72"/>
    </location>
</feature>
<proteinExistence type="predicted"/>
<gene>
    <name evidence="2" type="ORF">A6R68_21968</name>
</gene>